<evidence type="ECO:0000313" key="2">
    <source>
        <dbReference type="Proteomes" id="UP000646548"/>
    </source>
</evidence>
<dbReference type="Proteomes" id="UP000646548">
    <property type="component" value="Unassembled WGS sequence"/>
</dbReference>
<gene>
    <name evidence="1" type="ORF">FQA47_013798</name>
</gene>
<dbReference type="AlphaFoldDB" id="A0A834BU72"/>
<comment type="caution">
    <text evidence="1">The sequence shown here is derived from an EMBL/GenBank/DDBJ whole genome shotgun (WGS) entry which is preliminary data.</text>
</comment>
<name>A0A834BU72_ORYME</name>
<proteinExistence type="predicted"/>
<evidence type="ECO:0000313" key="1">
    <source>
        <dbReference type="EMBL" id="KAF6717400.1"/>
    </source>
</evidence>
<organism evidence="1 2">
    <name type="scientific">Oryzias melastigma</name>
    <name type="common">Marine medaka</name>
    <dbReference type="NCBI Taxonomy" id="30732"/>
    <lineage>
        <taxon>Eukaryota</taxon>
        <taxon>Metazoa</taxon>
        <taxon>Chordata</taxon>
        <taxon>Craniata</taxon>
        <taxon>Vertebrata</taxon>
        <taxon>Euteleostomi</taxon>
        <taxon>Actinopterygii</taxon>
        <taxon>Neopterygii</taxon>
        <taxon>Teleostei</taxon>
        <taxon>Neoteleostei</taxon>
        <taxon>Acanthomorphata</taxon>
        <taxon>Ovalentaria</taxon>
        <taxon>Atherinomorphae</taxon>
        <taxon>Beloniformes</taxon>
        <taxon>Adrianichthyidae</taxon>
        <taxon>Oryziinae</taxon>
        <taxon>Oryzias</taxon>
    </lineage>
</organism>
<accession>A0A834BU72</accession>
<protein>
    <submittedName>
        <fullName evidence="1">Uncharacterized protein</fullName>
    </submittedName>
</protein>
<sequence>MELYFERKRKHFLCCFKGKKRHKTQQQLLLKLTARMLMGHAKAQRILGYCRTKLNIQVESRSDSADNFCRSSPGFVSVRQNFPHSCRSGTSKVQTIKQILFCC</sequence>
<dbReference type="EMBL" id="WKFB01000835">
    <property type="protein sequence ID" value="KAF6717400.1"/>
    <property type="molecule type" value="Genomic_DNA"/>
</dbReference>
<reference evidence="1" key="1">
    <citation type="journal article" name="BMC Genomics">
        <title>Long-read sequencing and de novo genome assembly of marine medaka (Oryzias melastigma).</title>
        <authorList>
            <person name="Liang P."/>
            <person name="Saqib H.S.A."/>
            <person name="Ni X."/>
            <person name="Shen Y."/>
        </authorList>
    </citation>
    <scope>NUCLEOTIDE SEQUENCE</scope>
    <source>
        <strain evidence="1">Bigg-433</strain>
    </source>
</reference>